<proteinExistence type="predicted"/>
<feature type="non-terminal residue" evidence="1">
    <location>
        <position position="1"/>
    </location>
</feature>
<evidence type="ECO:0008006" key="2">
    <source>
        <dbReference type="Google" id="ProtNLM"/>
    </source>
</evidence>
<protein>
    <recommendedName>
        <fullName evidence="2">Ferredoxin--NADP(+) reductase</fullName>
    </recommendedName>
</protein>
<dbReference type="EMBL" id="UOGB01000275">
    <property type="protein sequence ID" value="VAX23555.1"/>
    <property type="molecule type" value="Genomic_DNA"/>
</dbReference>
<dbReference type="PANTHER" id="PTHR47878:SF2">
    <property type="entry name" value="OXIDOREDUCTASE FAD_NAD(P)-BINDING DOMAIN PROTEIN"/>
    <property type="match status" value="1"/>
</dbReference>
<dbReference type="InterPro" id="IPR039261">
    <property type="entry name" value="FNR_nucleotide-bd"/>
</dbReference>
<accession>A0A3B1CWE5</accession>
<name>A0A3B1CWE5_9ZZZZ</name>
<dbReference type="PANTHER" id="PTHR47878">
    <property type="entry name" value="OXIDOREDUCTASE FAD/NAD(P)-BINDING DOMAIN PROTEIN"/>
    <property type="match status" value="1"/>
</dbReference>
<dbReference type="AlphaFoldDB" id="A0A3B1CWE5"/>
<evidence type="ECO:0000313" key="1">
    <source>
        <dbReference type="EMBL" id="VAX23555.1"/>
    </source>
</evidence>
<dbReference type="InterPro" id="IPR051930">
    <property type="entry name" value="FNR_type-1"/>
</dbReference>
<organism evidence="1">
    <name type="scientific">hydrothermal vent metagenome</name>
    <dbReference type="NCBI Taxonomy" id="652676"/>
    <lineage>
        <taxon>unclassified sequences</taxon>
        <taxon>metagenomes</taxon>
        <taxon>ecological metagenomes</taxon>
    </lineage>
</organism>
<reference evidence="1" key="1">
    <citation type="submission" date="2018-06" db="EMBL/GenBank/DDBJ databases">
        <authorList>
            <person name="Zhirakovskaya E."/>
        </authorList>
    </citation>
    <scope>NUCLEOTIDE SEQUENCE</scope>
</reference>
<gene>
    <name evidence="1" type="ORF">MNBD_NITROSPINAE03-1553</name>
</gene>
<dbReference type="Gene3D" id="3.40.50.80">
    <property type="entry name" value="Nucleotide-binding domain of ferredoxin-NADP reductase (FNR) module"/>
    <property type="match status" value="1"/>
</dbReference>
<dbReference type="SUPFAM" id="SSF52343">
    <property type="entry name" value="Ferredoxin reductase-like, C-terminal NADP-linked domain"/>
    <property type="match status" value="1"/>
</dbReference>
<sequence length="55" mass="6158">AIEAQGGYKPDPSNTHIFLCGAPAMIEDMVTILSSEGYKEHKKKDPGQVHVERFW</sequence>